<dbReference type="Pfam" id="PF13620">
    <property type="entry name" value="CarboxypepD_reg"/>
    <property type="match status" value="1"/>
</dbReference>
<evidence type="ECO:0000313" key="2">
    <source>
        <dbReference type="EMBL" id="MFC5861930.1"/>
    </source>
</evidence>
<proteinExistence type="predicted"/>
<dbReference type="Gene3D" id="2.60.40.1120">
    <property type="entry name" value="Carboxypeptidase-like, regulatory domain"/>
    <property type="match status" value="1"/>
</dbReference>
<gene>
    <name evidence="2" type="ORF">ACFPT7_06470</name>
</gene>
<feature type="chain" id="PRO_5046871942" evidence="1">
    <location>
        <begin position="35"/>
        <end position="581"/>
    </location>
</feature>
<dbReference type="SUPFAM" id="SSF49452">
    <property type="entry name" value="Starch-binding domain-like"/>
    <property type="match status" value="1"/>
</dbReference>
<dbReference type="EMBL" id="JBHSPH010000002">
    <property type="protein sequence ID" value="MFC5861930.1"/>
    <property type="molecule type" value="Genomic_DNA"/>
</dbReference>
<feature type="signal peptide" evidence="1">
    <location>
        <begin position="1"/>
        <end position="34"/>
    </location>
</feature>
<keyword evidence="1" id="KW-0732">Signal</keyword>
<dbReference type="RefSeq" id="WP_263337786.1">
    <property type="nucleotide sequence ID" value="NZ_JAGSYH010000004.1"/>
</dbReference>
<accession>A0ABW1ED51</accession>
<evidence type="ECO:0000313" key="3">
    <source>
        <dbReference type="Proteomes" id="UP001596091"/>
    </source>
</evidence>
<comment type="caution">
    <text evidence="2">The sequence shown here is derived from an EMBL/GenBank/DDBJ whole genome shotgun (WGS) entry which is preliminary data.</text>
</comment>
<sequence>MKRSSKQTAVSQLVAALAVLATAGVFSLNEAAFAAGAPSNATVSGVVRDVSGVPQVGIEVDLLRADATVVARVFTNARGAYSISSIFPGHYALKAAGGDFIPTLKENLRLRAKTVVDLTLSNIYDLMQVAPRLQRARANGQDDWAWTLRSAQNRPLLRWQEDGSPILVWDGSVETRPGANRKQKLKISGAAGNRQFGMGGEAVSVAALRDGSAQRRTAMSAEMAPDASGVIDAMMGFRQEMSSSGIGSRSMQSLVAVMADPEVIAGGQDGLQAASLRTWESLDLGGLQAEAGSSQVIARAGDGSEILAALPFATITMQHGQGALAYRVATARSADPTAGEEMPQAWLPILSERNGQLVLEHGMHQELGWSTTTGPAEMQVVIYGDHIDNPMIEGSGRLSAEAVAGPWLLVDGASGLIRTAGPNYSSAGMLASVEGQLPGHNRIKLSYASGDALVMQASGHPADVATILQGVHSRRAQMYSLVLSGTTEGTGTHWRASYRWQPESTVTEVAPYAVDAAEPYLNVYIRQPIRIRHEGPGGVEALIDLRNLLAEGYQPFLTSDGSHLYFAQAQRSISGGLAFNF</sequence>
<organism evidence="2 3">
    <name type="scientific">Acidicapsa dinghuensis</name>
    <dbReference type="NCBI Taxonomy" id="2218256"/>
    <lineage>
        <taxon>Bacteria</taxon>
        <taxon>Pseudomonadati</taxon>
        <taxon>Acidobacteriota</taxon>
        <taxon>Terriglobia</taxon>
        <taxon>Terriglobales</taxon>
        <taxon>Acidobacteriaceae</taxon>
        <taxon>Acidicapsa</taxon>
    </lineage>
</organism>
<reference evidence="3" key="1">
    <citation type="journal article" date="2019" name="Int. J. Syst. Evol. Microbiol.">
        <title>The Global Catalogue of Microorganisms (GCM) 10K type strain sequencing project: providing services to taxonomists for standard genome sequencing and annotation.</title>
        <authorList>
            <consortium name="The Broad Institute Genomics Platform"/>
            <consortium name="The Broad Institute Genome Sequencing Center for Infectious Disease"/>
            <person name="Wu L."/>
            <person name="Ma J."/>
        </authorList>
    </citation>
    <scope>NUCLEOTIDE SEQUENCE [LARGE SCALE GENOMIC DNA]</scope>
    <source>
        <strain evidence="3">JCM 4087</strain>
    </source>
</reference>
<evidence type="ECO:0000256" key="1">
    <source>
        <dbReference type="SAM" id="SignalP"/>
    </source>
</evidence>
<name>A0ABW1ED51_9BACT</name>
<dbReference type="InterPro" id="IPR013784">
    <property type="entry name" value="Carb-bd-like_fold"/>
</dbReference>
<dbReference type="Proteomes" id="UP001596091">
    <property type="component" value="Unassembled WGS sequence"/>
</dbReference>
<keyword evidence="3" id="KW-1185">Reference proteome</keyword>
<protein>
    <submittedName>
        <fullName evidence="2">Carboxypeptidase-like regulatory domain-containing protein</fullName>
    </submittedName>
</protein>